<evidence type="ECO:0000256" key="5">
    <source>
        <dbReference type="ARBA" id="ARBA00023284"/>
    </source>
</evidence>
<keyword evidence="4 9" id="KW-1015">Disulfide bond</keyword>
<evidence type="ECO:0000256" key="3">
    <source>
        <dbReference type="ARBA" id="ARBA00022982"/>
    </source>
</evidence>
<keyword evidence="2" id="KW-0813">Transport</keyword>
<evidence type="ECO:0000256" key="9">
    <source>
        <dbReference type="PIRSR" id="PIRSR000077-4"/>
    </source>
</evidence>
<reference evidence="11 12" key="1">
    <citation type="submission" date="2015-05" db="EMBL/GenBank/DDBJ databases">
        <title>Genome sequencing and analysis of members of genus Stenotrophomonas.</title>
        <authorList>
            <person name="Patil P.P."/>
            <person name="Midha S."/>
            <person name="Patil P.B."/>
        </authorList>
    </citation>
    <scope>NUCLEOTIDE SEQUENCE [LARGE SCALE GENOMIC DNA]</scope>
    <source>
        <strain evidence="11 12">DSM 21508</strain>
    </source>
</reference>
<dbReference type="PROSITE" id="PS51352">
    <property type="entry name" value="THIOREDOXIN_2"/>
    <property type="match status" value="1"/>
</dbReference>
<evidence type="ECO:0000313" key="11">
    <source>
        <dbReference type="EMBL" id="KRG75826.1"/>
    </source>
</evidence>
<feature type="disulfide bond" description="Redox-active" evidence="9">
    <location>
        <begin position="33"/>
        <end position="36"/>
    </location>
</feature>
<gene>
    <name evidence="11" type="ORF">ABB28_04080</name>
</gene>
<dbReference type="AlphaFoldDB" id="A0A0R0DB44"/>
<dbReference type="PATRIC" id="fig|517011.3.peg.233"/>
<dbReference type="Pfam" id="PF00085">
    <property type="entry name" value="Thioredoxin"/>
    <property type="match status" value="1"/>
</dbReference>
<evidence type="ECO:0000259" key="10">
    <source>
        <dbReference type="PROSITE" id="PS51352"/>
    </source>
</evidence>
<feature type="site" description="Contributes to redox potential value" evidence="8">
    <location>
        <position position="35"/>
    </location>
</feature>
<dbReference type="NCBIfam" id="TIGR01068">
    <property type="entry name" value="thioredoxin"/>
    <property type="match status" value="1"/>
</dbReference>
<feature type="active site" description="Nucleophile" evidence="8">
    <location>
        <position position="36"/>
    </location>
</feature>
<evidence type="ECO:0000256" key="2">
    <source>
        <dbReference type="ARBA" id="ARBA00022448"/>
    </source>
</evidence>
<dbReference type="GO" id="GO:0015035">
    <property type="term" value="F:protein-disulfide reductase activity"/>
    <property type="evidence" value="ECO:0007669"/>
    <property type="project" value="UniProtKB-UniRule"/>
</dbReference>
<feature type="site" description="Contributes to redox potential value" evidence="8">
    <location>
        <position position="34"/>
    </location>
</feature>
<comment type="caution">
    <text evidence="11">The sequence shown here is derived from an EMBL/GenBank/DDBJ whole genome shotgun (WGS) entry which is preliminary data.</text>
</comment>
<evidence type="ECO:0000256" key="6">
    <source>
        <dbReference type="NCBIfam" id="TIGR01068"/>
    </source>
</evidence>
<dbReference type="Proteomes" id="UP000051386">
    <property type="component" value="Unassembled WGS sequence"/>
</dbReference>
<dbReference type="RefSeq" id="WP_042612690.1">
    <property type="nucleotide sequence ID" value="NZ_DAMBRS010000004.1"/>
</dbReference>
<feature type="domain" description="Thioredoxin" evidence="10">
    <location>
        <begin position="1"/>
        <end position="109"/>
    </location>
</feature>
<accession>A0A0R0DB44</accession>
<evidence type="ECO:0000256" key="4">
    <source>
        <dbReference type="ARBA" id="ARBA00023157"/>
    </source>
</evidence>
<keyword evidence="12" id="KW-1185">Reference proteome</keyword>
<dbReference type="InterPro" id="IPR036249">
    <property type="entry name" value="Thioredoxin-like_sf"/>
</dbReference>
<dbReference type="PIRSF" id="PIRSF000077">
    <property type="entry name" value="Thioredoxin"/>
    <property type="match status" value="1"/>
</dbReference>
<dbReference type="CDD" id="cd02947">
    <property type="entry name" value="TRX_family"/>
    <property type="match status" value="1"/>
</dbReference>
<dbReference type="Gene3D" id="3.40.30.10">
    <property type="entry name" value="Glutaredoxin"/>
    <property type="match status" value="1"/>
</dbReference>
<dbReference type="InterPro" id="IPR017937">
    <property type="entry name" value="Thioredoxin_CS"/>
</dbReference>
<dbReference type="GO" id="GO:0045454">
    <property type="term" value="P:cell redox homeostasis"/>
    <property type="evidence" value="ECO:0007669"/>
    <property type="project" value="TreeGrafter"/>
</dbReference>
<evidence type="ECO:0000256" key="8">
    <source>
        <dbReference type="PIRSR" id="PIRSR000077-1"/>
    </source>
</evidence>
<evidence type="ECO:0000313" key="12">
    <source>
        <dbReference type="Proteomes" id="UP000051386"/>
    </source>
</evidence>
<dbReference type="SUPFAM" id="SSF52833">
    <property type="entry name" value="Thioredoxin-like"/>
    <property type="match status" value="1"/>
</dbReference>
<keyword evidence="5 9" id="KW-0676">Redox-active center</keyword>
<dbReference type="EMBL" id="LDJK01000012">
    <property type="protein sequence ID" value="KRG75826.1"/>
    <property type="molecule type" value="Genomic_DNA"/>
</dbReference>
<dbReference type="InterPro" id="IPR013766">
    <property type="entry name" value="Thioredoxin_domain"/>
</dbReference>
<evidence type="ECO:0000256" key="7">
    <source>
        <dbReference type="PIRNR" id="PIRNR000077"/>
    </source>
</evidence>
<dbReference type="PANTHER" id="PTHR45663:SF11">
    <property type="entry name" value="GEO12009P1"/>
    <property type="match status" value="1"/>
</dbReference>
<dbReference type="FunFam" id="3.40.30.10:FF:000001">
    <property type="entry name" value="Thioredoxin"/>
    <property type="match status" value="1"/>
</dbReference>
<dbReference type="PANTHER" id="PTHR45663">
    <property type="entry name" value="GEO12009P1"/>
    <property type="match status" value="1"/>
</dbReference>
<organism evidence="11 12">
    <name type="scientific">Stenotrophomonas chelatiphaga</name>
    <dbReference type="NCBI Taxonomy" id="517011"/>
    <lineage>
        <taxon>Bacteria</taxon>
        <taxon>Pseudomonadati</taxon>
        <taxon>Pseudomonadota</taxon>
        <taxon>Gammaproteobacteria</taxon>
        <taxon>Lysobacterales</taxon>
        <taxon>Lysobacteraceae</taxon>
        <taxon>Stenotrophomonas</taxon>
    </lineage>
</organism>
<comment type="similarity">
    <text evidence="1 7">Belongs to the thioredoxin family.</text>
</comment>
<keyword evidence="3" id="KW-0249">Electron transport</keyword>
<name>A0A0R0DB44_9GAMM</name>
<evidence type="ECO:0000256" key="1">
    <source>
        <dbReference type="ARBA" id="ARBA00008987"/>
    </source>
</evidence>
<feature type="active site" description="Nucleophile" evidence="8">
    <location>
        <position position="33"/>
    </location>
</feature>
<dbReference type="PRINTS" id="PR00421">
    <property type="entry name" value="THIOREDOXIN"/>
</dbReference>
<proteinExistence type="inferred from homology"/>
<sequence length="109" mass="11810">MSDNVVHVSTADFESTVLNSKEPVLVDFWAEWCGPCKMIAPALDELAVAYGGRAKIVKVNVDHERDLAVKYHVRSIPYLVVFKDGEKVGEQVGAVGKAQLAGLLDKALA</sequence>
<protein>
    <recommendedName>
        <fullName evidence="6 7">Thioredoxin</fullName>
    </recommendedName>
</protein>
<dbReference type="InterPro" id="IPR005746">
    <property type="entry name" value="Thioredoxin"/>
</dbReference>
<dbReference type="GO" id="GO:0005829">
    <property type="term" value="C:cytosol"/>
    <property type="evidence" value="ECO:0007669"/>
    <property type="project" value="TreeGrafter"/>
</dbReference>
<feature type="site" description="Deprotonates C-terminal active site Cys" evidence="8">
    <location>
        <position position="27"/>
    </location>
</feature>
<dbReference type="PROSITE" id="PS00194">
    <property type="entry name" value="THIOREDOXIN_1"/>
    <property type="match status" value="1"/>
</dbReference>